<name>A0A540WAE7_9ACTN</name>
<proteinExistence type="predicted"/>
<dbReference type="SUPFAM" id="SSF56796">
    <property type="entry name" value="Dehydroquinate synthase-like"/>
    <property type="match status" value="1"/>
</dbReference>
<sequence>MRASALPQAFSRRHQADQPAAFDRAVQIGPCHYPALVRVGRSAGDSLTEAVCGLGGERFLVVAASGAPARQVAETVAALAPVGKVLVLCGEQAALRLPAPTADTVVVAVGGRRTVLSVLGWARRSRVVSVPTTLAAMCDASVLDAGGPSGPGSRRGPSGPDGPRAPALLWCRPDLLEGPQHAGLYPLLRDVLAICPYHYESVARRLRADGRYEPAVLASFVALCLEAQAGVLTFDPFGRGPGSVLRYGQGTAQGLLLAARLAERLGLLDAAGAAAHLRLLAAAGLPTELGRKAAAARELVLLRALGNPGWPADRC</sequence>
<dbReference type="RefSeq" id="WP_141636441.1">
    <property type="nucleotide sequence ID" value="NZ_VIGB01000003.1"/>
</dbReference>
<accession>A0A540WAE7</accession>
<dbReference type="Proteomes" id="UP000319103">
    <property type="component" value="Unassembled WGS sequence"/>
</dbReference>
<dbReference type="OrthoDB" id="9806583at2"/>
<organism evidence="1 2">
    <name type="scientific">Kitasatospora acidiphila</name>
    <dbReference type="NCBI Taxonomy" id="2567942"/>
    <lineage>
        <taxon>Bacteria</taxon>
        <taxon>Bacillati</taxon>
        <taxon>Actinomycetota</taxon>
        <taxon>Actinomycetes</taxon>
        <taxon>Kitasatosporales</taxon>
        <taxon>Streptomycetaceae</taxon>
        <taxon>Kitasatospora</taxon>
    </lineage>
</organism>
<dbReference type="Gene3D" id="1.20.1090.10">
    <property type="entry name" value="Dehydroquinate synthase-like - alpha domain"/>
    <property type="match status" value="1"/>
</dbReference>
<reference evidence="1 2" key="1">
    <citation type="submission" date="2019-06" db="EMBL/GenBank/DDBJ databases">
        <title>Description of Kitasatospora acidophila sp. nov. isolated from pine grove soil, and reclassification of Streptomyces novaecaesareae to Kitasatospora novaeceasareae comb. nov.</title>
        <authorList>
            <person name="Kim M.J."/>
        </authorList>
    </citation>
    <scope>NUCLEOTIDE SEQUENCE [LARGE SCALE GENOMIC DNA]</scope>
    <source>
        <strain evidence="1 2">MMS16-CNU292</strain>
    </source>
</reference>
<evidence type="ECO:0000313" key="2">
    <source>
        <dbReference type="Proteomes" id="UP000319103"/>
    </source>
</evidence>
<comment type="caution">
    <text evidence="1">The sequence shown here is derived from an EMBL/GenBank/DDBJ whole genome shotgun (WGS) entry which is preliminary data.</text>
</comment>
<protein>
    <submittedName>
        <fullName evidence="1">Uncharacterized protein</fullName>
    </submittedName>
</protein>
<gene>
    <name evidence="1" type="ORF">E6W39_31930</name>
</gene>
<dbReference type="EMBL" id="VIGB01000003">
    <property type="protein sequence ID" value="TQF05993.1"/>
    <property type="molecule type" value="Genomic_DNA"/>
</dbReference>
<evidence type="ECO:0000313" key="1">
    <source>
        <dbReference type="EMBL" id="TQF05993.1"/>
    </source>
</evidence>
<keyword evidence="2" id="KW-1185">Reference proteome</keyword>
<dbReference type="AlphaFoldDB" id="A0A540WAE7"/>